<dbReference type="InterPro" id="IPR036834">
    <property type="entry name" value="Bcl-2-like_sf"/>
</dbReference>
<reference evidence="6 7" key="1">
    <citation type="submission" date="2012-03" db="EMBL/GenBank/DDBJ databases">
        <title>Whole Genome Assembly of Papio anubis.</title>
        <authorList>
            <person name="Liu Y.L."/>
            <person name="Abraham K.A."/>
            <person name="Akbar H.A."/>
            <person name="Ali S.A."/>
            <person name="Anosike U.A."/>
            <person name="Aqrawi P.A."/>
            <person name="Arias F.A."/>
            <person name="Attaway T.A."/>
            <person name="Awwad R.A."/>
            <person name="Babu C.B."/>
            <person name="Bandaranaike D.B."/>
            <person name="Battles P.B."/>
            <person name="Bell A.B."/>
            <person name="Beltran B.B."/>
            <person name="Berhane-Mersha D.B."/>
            <person name="Bess C.B."/>
            <person name="Bickham C.B."/>
            <person name="Bolden T.B."/>
            <person name="Carter K.C."/>
            <person name="Chau D.C."/>
            <person name="Chavez A.C."/>
            <person name="Clerc-Blankenburg K.C."/>
            <person name="Coyle M.C."/>
            <person name="Dao M.D."/>
            <person name="Davila M.L.D."/>
            <person name="Davy-Carroll L.D."/>
            <person name="Denson S.D."/>
            <person name="Dinh H.D."/>
            <person name="Fernandez S.F."/>
            <person name="Fernando P.F."/>
            <person name="Forbes L.F."/>
            <person name="Francis C.F."/>
            <person name="Francisco L.F."/>
            <person name="Fu Q.F."/>
            <person name="Garcia-Iii R.G."/>
            <person name="Garrett T.G."/>
            <person name="Gross S.G."/>
            <person name="Gubbala S.G."/>
            <person name="Hirani K.H."/>
            <person name="Hogues M.H."/>
            <person name="Hollins B.H."/>
            <person name="Jackson L.J."/>
            <person name="Javaid M.J."/>
            <person name="Jhangiani S.J."/>
            <person name="Johnson A.J."/>
            <person name="Johnson B.J."/>
            <person name="Jones J.J."/>
            <person name="Joshi V.J."/>
            <person name="Kalu J.K."/>
            <person name="Khan N.K."/>
            <person name="Korchina V.K."/>
            <person name="Kovar C.K."/>
            <person name="Lago L.L."/>
            <person name="Lara F.L."/>
            <person name="Le T.-K.L."/>
            <person name="Lee S.L."/>
            <person name="Legall-Iii F.L."/>
            <person name="Lemon S.L."/>
            <person name="Liu J.L."/>
            <person name="Liu Y.-S.L."/>
            <person name="Liyanage D.L."/>
            <person name="Lopez J.L."/>
            <person name="Lorensuhewa L.L."/>
            <person name="Mata R.M."/>
            <person name="Mathew T.M."/>
            <person name="Mercado C.M."/>
            <person name="Mercado I.M."/>
            <person name="Morales K.M."/>
            <person name="Morgan M.M."/>
            <person name="Munidasa M.M."/>
            <person name="Ngo D.N."/>
            <person name="Nguyen L.N."/>
            <person name="Nguyen T.N."/>
            <person name="Nguyen N.N."/>
            <person name="Obregon M.O."/>
            <person name="Okwuonu G.O."/>
            <person name="Ongeri F.O."/>
            <person name="Onwere C.O."/>
            <person name="Osifeso I.O."/>
            <person name="Parra A.P."/>
            <person name="Patil S.P."/>
            <person name="Perez A.P."/>
            <person name="Perez Y.P."/>
            <person name="Pham C.P."/>
            <person name="Pu L.-L.P."/>
            <person name="Puazo M.P."/>
            <person name="Quiroz J.Q."/>
            <person name="Rouhana J.R."/>
            <person name="Ruiz M.R."/>
            <person name="Ruiz S.-J.R."/>
            <person name="Saada N.S."/>
            <person name="Santibanez J.S."/>
            <person name="Scheel M.S."/>
            <person name="Schneider B.S."/>
            <person name="Simmons D.S."/>
            <person name="Sisson I.S."/>
            <person name="Tang L.-Y.T."/>
            <person name="Thornton R.T."/>
            <person name="Tisius J.T."/>
            <person name="Toledanes G.T."/>
            <person name="Trejos Z.T."/>
            <person name="Usmani K.U."/>
            <person name="Varghese R.V."/>
            <person name="Vattathil S.V."/>
            <person name="Vee V.V."/>
            <person name="Walker D.W."/>
            <person name="Weissenberger G.W."/>
            <person name="White C.W."/>
            <person name="Williams A.W."/>
            <person name="Woodworth J.W."/>
            <person name="Wright R.W."/>
            <person name="Zhu Y.Z."/>
            <person name="Han Y.H."/>
            <person name="Newsham I.N."/>
            <person name="Nazareth L.N."/>
            <person name="Worley K.W."/>
            <person name="Muzny D.M."/>
            <person name="Rogers J.R."/>
            <person name="Gibbs R.G."/>
        </authorList>
    </citation>
    <scope>NUCLEOTIDE SEQUENCE [LARGE SCALE GENOMIC DNA]</scope>
</reference>
<reference evidence="6" key="3">
    <citation type="submission" date="2025-09" db="UniProtKB">
        <authorList>
            <consortium name="Ensembl"/>
        </authorList>
    </citation>
    <scope>IDENTIFICATION</scope>
</reference>
<dbReference type="GO" id="GO:0043065">
    <property type="term" value="P:positive regulation of apoptotic process"/>
    <property type="evidence" value="ECO:0007669"/>
    <property type="project" value="TreeGrafter"/>
</dbReference>
<gene>
    <name evidence="6" type="primary">PXT1</name>
</gene>
<dbReference type="GO" id="GO:2001233">
    <property type="term" value="P:regulation of apoptotic signaling pathway"/>
    <property type="evidence" value="ECO:0007669"/>
    <property type="project" value="UniProtKB-ARBA"/>
</dbReference>
<dbReference type="PROSITE" id="PS01259">
    <property type="entry name" value="BH3"/>
    <property type="match status" value="1"/>
</dbReference>
<dbReference type="GO" id="GO:0005777">
    <property type="term" value="C:peroxisome"/>
    <property type="evidence" value="ECO:0007669"/>
    <property type="project" value="TreeGrafter"/>
</dbReference>
<comment type="subcellular location">
    <subcellularLocation>
        <location evidence="2">Membrane</location>
    </subcellularLocation>
    <subcellularLocation>
        <location evidence="1">Mitochondrion</location>
    </subcellularLocation>
</comment>
<dbReference type="GeneTree" id="ENSGT00390000012893"/>
<protein>
    <submittedName>
        <fullName evidence="6">Peroxisomal testis enriched protein 1</fullName>
    </submittedName>
</protein>
<name>A0A8I5N4J4_PAPAN</name>
<dbReference type="SUPFAM" id="SSF56854">
    <property type="entry name" value="Bcl-2 inhibitors of programmed cell death"/>
    <property type="match status" value="1"/>
</dbReference>
<dbReference type="PRINTS" id="PR02045">
    <property type="entry name" value="F138DOMAIN"/>
</dbReference>
<dbReference type="AlphaFoldDB" id="A0A8I5N4J4"/>
<sequence length="132" mass="15099">MTQVVSSQPVPAMSRNPEMGSHYVTQVAFELLASSDPPAFASQSAWVTGMSHLADHNLPSQTKEHSIGQKHHQEEIIHKLAMQLRHIGDSIDHRMVREDLQQDGIDALDGFVFFFFRRVQVLLHFFWNNHLL</sequence>
<evidence type="ECO:0000256" key="4">
    <source>
        <dbReference type="ARBA" id="ARBA00023128"/>
    </source>
</evidence>
<dbReference type="Proteomes" id="UP000028761">
    <property type="component" value="Chromosome 6"/>
</dbReference>
<keyword evidence="4" id="KW-0496">Mitochondrion</keyword>
<keyword evidence="7" id="KW-1185">Reference proteome</keyword>
<dbReference type="PANTHER" id="PTHR40381">
    <property type="entry name" value="PEROXISOMAL TESTIS-SPECIFIC PROTEIN 1"/>
    <property type="match status" value="1"/>
</dbReference>
<dbReference type="GO" id="GO:0005634">
    <property type="term" value="C:nucleus"/>
    <property type="evidence" value="ECO:0007669"/>
    <property type="project" value="TreeGrafter"/>
</dbReference>
<evidence type="ECO:0000313" key="7">
    <source>
        <dbReference type="Proteomes" id="UP000028761"/>
    </source>
</evidence>
<evidence type="ECO:0000256" key="3">
    <source>
        <dbReference type="ARBA" id="ARBA00022703"/>
    </source>
</evidence>
<evidence type="ECO:0000256" key="2">
    <source>
        <dbReference type="ARBA" id="ARBA00004370"/>
    </source>
</evidence>
<dbReference type="InterPro" id="IPR029186">
    <property type="entry name" value="PXT1"/>
</dbReference>
<dbReference type="InterPro" id="IPR020728">
    <property type="entry name" value="Bcl2_BH3_motif_CS"/>
</dbReference>
<accession>A0A8I5N4J4</accession>
<dbReference type="GO" id="GO:0005739">
    <property type="term" value="C:mitochondrion"/>
    <property type="evidence" value="ECO:0007669"/>
    <property type="project" value="UniProtKB-SubCell"/>
</dbReference>
<dbReference type="GO" id="GO:0006915">
    <property type="term" value="P:apoptotic process"/>
    <property type="evidence" value="ECO:0007669"/>
    <property type="project" value="UniProtKB-KW"/>
</dbReference>
<evidence type="ECO:0000256" key="1">
    <source>
        <dbReference type="ARBA" id="ARBA00004173"/>
    </source>
</evidence>
<evidence type="ECO:0000313" key="6">
    <source>
        <dbReference type="Ensembl" id="ENSPANP00000050696.1"/>
    </source>
</evidence>
<keyword evidence="3" id="KW-0053">Apoptosis</keyword>
<dbReference type="Pfam" id="PF15214">
    <property type="entry name" value="PXT1"/>
    <property type="match status" value="1"/>
</dbReference>
<proteinExistence type="predicted"/>
<evidence type="ECO:0000256" key="5">
    <source>
        <dbReference type="ARBA" id="ARBA00023136"/>
    </source>
</evidence>
<keyword evidence="5" id="KW-0472">Membrane</keyword>
<reference evidence="6" key="2">
    <citation type="submission" date="2025-08" db="UniProtKB">
        <authorList>
            <consortium name="Ensembl"/>
        </authorList>
    </citation>
    <scope>IDENTIFICATION</scope>
</reference>
<organism evidence="6 7">
    <name type="scientific">Papio anubis</name>
    <name type="common">Olive baboon</name>
    <dbReference type="NCBI Taxonomy" id="9555"/>
    <lineage>
        <taxon>Eukaryota</taxon>
        <taxon>Metazoa</taxon>
        <taxon>Chordata</taxon>
        <taxon>Craniata</taxon>
        <taxon>Vertebrata</taxon>
        <taxon>Euteleostomi</taxon>
        <taxon>Mammalia</taxon>
        <taxon>Eutheria</taxon>
        <taxon>Euarchontoglires</taxon>
        <taxon>Primates</taxon>
        <taxon>Haplorrhini</taxon>
        <taxon>Catarrhini</taxon>
        <taxon>Cercopithecidae</taxon>
        <taxon>Cercopithecinae</taxon>
        <taxon>Papio</taxon>
    </lineage>
</organism>
<dbReference type="PANTHER" id="PTHR40381:SF1">
    <property type="entry name" value="PEROXISOMAL TESTIS-SPECIFIC PROTEIN 1"/>
    <property type="match status" value="1"/>
</dbReference>
<dbReference type="Ensembl" id="ENSPANT00000082324.1">
    <property type="protein sequence ID" value="ENSPANP00000050696.1"/>
    <property type="gene ID" value="ENSPANG00000047657.1"/>
</dbReference>
<dbReference type="GO" id="GO:0016020">
    <property type="term" value="C:membrane"/>
    <property type="evidence" value="ECO:0007669"/>
    <property type="project" value="UniProtKB-SubCell"/>
</dbReference>